<sequence length="561" mass="64968">MEGEEENGNHDNHEKEGRGKRLHRGEQRQNAAMYLKREIHFTIEAPNGDQIPMRYKPEMSVEMLFQHACKKFNISPEEHFMVFNNKELEAQDYLKNHNINQNSLIKIYKGKKVSTIPDIFVSVRIRDCRIGSVFRMTDNLWDILYKLLSDQSYEPDMVPIVIYMKQEFIGEEVLKQVRLRDMGITQGSCVIRFLQLKQEDLDQRKMKEDEDTMATLESLELKAAGPTADAGLRTVKFRISEDELDSENIQFIGERKCLAFRLPDTDNPEDIVQESFFDLMTEEITVLFNEISKKKGVAGKTELIESVLQELEKLKEIRYDFDDTIVRIQFPDKTILQFLFLPEERIGDVKDFIRKFLKDPHEDYDLYVMDFSGQKEILSDHSTFAELKMIPVARMYYDPKERRGMSVEQYLSDEVVLGLVPYNVAKEAALMLRGESLDRFLMTDTDRDSSMRKSTGGFLSKFVRSSHSSGRVGSSRTFNDSRSYSKHYAKKQSSFQPRSWSRGSSAGQRTGDDDDDDLDIAVSSPSNFGKRAQSKIESPSMQNEKRHSRSGSFSSRRRSTE</sequence>
<evidence type="ECO:0000256" key="1">
    <source>
        <dbReference type="SAM" id="MobiDB-lite"/>
    </source>
</evidence>
<dbReference type="GO" id="GO:0012506">
    <property type="term" value="C:vesicle membrane"/>
    <property type="evidence" value="ECO:0007669"/>
    <property type="project" value="TreeGrafter"/>
</dbReference>
<dbReference type="OrthoDB" id="440781at2759"/>
<comment type="caution">
    <text evidence="3">The sequence shown here is derived from an EMBL/GenBank/DDBJ whole genome shotgun (WGS) entry which is preliminary data.</text>
</comment>
<reference evidence="3" key="1">
    <citation type="journal article" date="2021" name="Mol. Ecol. Resour.">
        <title>Apolygus lucorum genome provides insights into omnivorousness and mesophyll feeding.</title>
        <authorList>
            <person name="Liu Y."/>
            <person name="Liu H."/>
            <person name="Wang H."/>
            <person name="Huang T."/>
            <person name="Liu B."/>
            <person name="Yang B."/>
            <person name="Yin L."/>
            <person name="Li B."/>
            <person name="Zhang Y."/>
            <person name="Zhang S."/>
            <person name="Jiang F."/>
            <person name="Zhang X."/>
            <person name="Ren Y."/>
            <person name="Wang B."/>
            <person name="Wang S."/>
            <person name="Lu Y."/>
            <person name="Wu K."/>
            <person name="Fan W."/>
            <person name="Wang G."/>
        </authorList>
    </citation>
    <scope>NUCLEOTIDE SEQUENCE</scope>
    <source>
        <strain evidence="3">12Hb</strain>
    </source>
</reference>
<feature type="compositionally biased region" description="Low complexity" evidence="1">
    <location>
        <begin position="465"/>
        <end position="476"/>
    </location>
</feature>
<gene>
    <name evidence="3" type="ORF">GE061_007232</name>
</gene>
<feature type="region of interest" description="Disordered" evidence="1">
    <location>
        <begin position="465"/>
        <end position="561"/>
    </location>
</feature>
<dbReference type="GO" id="GO:0042593">
    <property type="term" value="P:glucose homeostasis"/>
    <property type="evidence" value="ECO:0007669"/>
    <property type="project" value="TreeGrafter"/>
</dbReference>
<dbReference type="InterPro" id="IPR000626">
    <property type="entry name" value="Ubiquitin-like_dom"/>
</dbReference>
<dbReference type="PANTHER" id="PTHR46467:SF1">
    <property type="entry name" value="TETHER CONTAINING UBX DOMAIN FOR GLUT4"/>
    <property type="match status" value="1"/>
</dbReference>
<dbReference type="EMBL" id="WIXP02000015">
    <property type="protein sequence ID" value="KAF6199207.1"/>
    <property type="molecule type" value="Genomic_DNA"/>
</dbReference>
<protein>
    <recommendedName>
        <fullName evidence="2">Ubiquitin-like domain-containing protein</fullName>
    </recommendedName>
</protein>
<evidence type="ECO:0000313" key="3">
    <source>
        <dbReference type="EMBL" id="KAF6199207.1"/>
    </source>
</evidence>
<dbReference type="AlphaFoldDB" id="A0A8S9WRD0"/>
<dbReference type="GO" id="GO:0005634">
    <property type="term" value="C:nucleus"/>
    <property type="evidence" value="ECO:0007669"/>
    <property type="project" value="TreeGrafter"/>
</dbReference>
<dbReference type="SUPFAM" id="SSF54236">
    <property type="entry name" value="Ubiquitin-like"/>
    <property type="match status" value="2"/>
</dbReference>
<dbReference type="InterPro" id="IPR029071">
    <property type="entry name" value="Ubiquitin-like_domsf"/>
</dbReference>
<dbReference type="GO" id="GO:0005737">
    <property type="term" value="C:cytoplasm"/>
    <property type="evidence" value="ECO:0007669"/>
    <property type="project" value="TreeGrafter"/>
</dbReference>
<dbReference type="PANTHER" id="PTHR46467">
    <property type="entry name" value="TETHER CONTAINING UBX DOMAIN FOR GLUT4"/>
    <property type="match status" value="1"/>
</dbReference>
<dbReference type="GO" id="GO:0006886">
    <property type="term" value="P:intracellular protein transport"/>
    <property type="evidence" value="ECO:0007669"/>
    <property type="project" value="TreeGrafter"/>
</dbReference>
<name>A0A8S9WRD0_APOLU</name>
<dbReference type="Proteomes" id="UP000466442">
    <property type="component" value="Unassembled WGS sequence"/>
</dbReference>
<keyword evidence="4" id="KW-1185">Reference proteome</keyword>
<proteinExistence type="predicted"/>
<feature type="compositionally biased region" description="Polar residues" evidence="1">
    <location>
        <begin position="491"/>
        <end position="508"/>
    </location>
</feature>
<feature type="region of interest" description="Disordered" evidence="1">
    <location>
        <begin position="1"/>
        <end position="26"/>
    </location>
</feature>
<dbReference type="PROSITE" id="PS50053">
    <property type="entry name" value="UBIQUITIN_2"/>
    <property type="match status" value="1"/>
</dbReference>
<dbReference type="Gene3D" id="3.10.20.90">
    <property type="entry name" value="Phosphatidylinositol 3-kinase Catalytic Subunit, Chain A, domain 1"/>
    <property type="match status" value="1"/>
</dbReference>
<evidence type="ECO:0000259" key="2">
    <source>
        <dbReference type="PROSITE" id="PS50053"/>
    </source>
</evidence>
<evidence type="ECO:0000313" key="4">
    <source>
        <dbReference type="Proteomes" id="UP000466442"/>
    </source>
</evidence>
<organism evidence="3 4">
    <name type="scientific">Apolygus lucorum</name>
    <name type="common">Small green plant bug</name>
    <name type="synonym">Lygocoris lucorum</name>
    <dbReference type="NCBI Taxonomy" id="248454"/>
    <lineage>
        <taxon>Eukaryota</taxon>
        <taxon>Metazoa</taxon>
        <taxon>Ecdysozoa</taxon>
        <taxon>Arthropoda</taxon>
        <taxon>Hexapoda</taxon>
        <taxon>Insecta</taxon>
        <taxon>Pterygota</taxon>
        <taxon>Neoptera</taxon>
        <taxon>Paraneoptera</taxon>
        <taxon>Hemiptera</taxon>
        <taxon>Heteroptera</taxon>
        <taxon>Panheteroptera</taxon>
        <taxon>Cimicomorpha</taxon>
        <taxon>Miridae</taxon>
        <taxon>Mirini</taxon>
        <taxon>Apolygus</taxon>
    </lineage>
</organism>
<accession>A0A8S9WRD0</accession>
<feature type="domain" description="Ubiquitin-like" evidence="2">
    <location>
        <begin position="39"/>
        <end position="107"/>
    </location>
</feature>
<feature type="compositionally biased region" description="Basic and acidic residues" evidence="1">
    <location>
        <begin position="7"/>
        <end position="26"/>
    </location>
</feature>